<feature type="domain" description="N-acetyltransferase" evidence="1">
    <location>
        <begin position="89"/>
        <end position="229"/>
    </location>
</feature>
<dbReference type="PROSITE" id="PS51186">
    <property type="entry name" value="GNAT"/>
    <property type="match status" value="1"/>
</dbReference>
<evidence type="ECO:0000259" key="1">
    <source>
        <dbReference type="PROSITE" id="PS51186"/>
    </source>
</evidence>
<accession>X5DSX3</accession>
<dbReference type="InterPro" id="IPR016181">
    <property type="entry name" value="Acyl_CoA_acyltransferase"/>
</dbReference>
<dbReference type="eggNOG" id="COG0456">
    <property type="taxonomic scope" value="Bacteria"/>
</dbReference>
<dbReference type="STRING" id="1404245.CGLY_09770"/>
<dbReference type="KEGG" id="cgy:CGLY_09770"/>
<dbReference type="GO" id="GO:0016747">
    <property type="term" value="F:acyltransferase activity, transferring groups other than amino-acyl groups"/>
    <property type="evidence" value="ECO:0007669"/>
    <property type="project" value="InterPro"/>
</dbReference>
<dbReference type="Proteomes" id="UP000023703">
    <property type="component" value="Chromosome"/>
</dbReference>
<evidence type="ECO:0000313" key="2">
    <source>
        <dbReference type="EMBL" id="AHW64399.1"/>
    </source>
</evidence>
<sequence>MKAGRRHPIEHVFYFARLCQLRRPVCHNGEVTDDHQISVCTLPVQDYVRRIDQLVDIHLRAMSYPPETFHQRRQLWLDNSRKPGFSCVVALSHPTRSAPDPGHSGHRAVGVAYGFPGDRSSWWYREVHRGLVSTGLSNDAADALLADYDEISEVHVHPDHQGQGIGRRLLSTLLPHLHRPVSLLSTPEVDGEANAAWSLYRATGFRDVLRGFRFGSDPRPFGILALTRE</sequence>
<gene>
    <name evidence="2" type="ORF">CGLY_09770</name>
</gene>
<dbReference type="SUPFAM" id="SSF55729">
    <property type="entry name" value="Acyl-CoA N-acyltransferases (Nat)"/>
    <property type="match status" value="1"/>
</dbReference>
<organism evidence="2 3">
    <name type="scientific">Corynebacterium glyciniphilum AJ 3170</name>
    <dbReference type="NCBI Taxonomy" id="1404245"/>
    <lineage>
        <taxon>Bacteria</taxon>
        <taxon>Bacillati</taxon>
        <taxon>Actinomycetota</taxon>
        <taxon>Actinomycetes</taxon>
        <taxon>Mycobacteriales</taxon>
        <taxon>Corynebacteriaceae</taxon>
        <taxon>Corynebacterium</taxon>
    </lineage>
</organism>
<name>X5DSX3_9CORY</name>
<dbReference type="Gene3D" id="3.40.630.30">
    <property type="match status" value="1"/>
</dbReference>
<evidence type="ECO:0000313" key="3">
    <source>
        <dbReference type="Proteomes" id="UP000023703"/>
    </source>
</evidence>
<dbReference type="InterPro" id="IPR000182">
    <property type="entry name" value="GNAT_dom"/>
</dbReference>
<proteinExistence type="predicted"/>
<protein>
    <recommendedName>
        <fullName evidence="1">N-acetyltransferase domain-containing protein</fullName>
    </recommendedName>
</protein>
<dbReference type="HOGENOM" id="CLU_091690_0_0_11"/>
<dbReference type="AlphaFoldDB" id="X5DSX3"/>
<dbReference type="EMBL" id="CP006842">
    <property type="protein sequence ID" value="AHW64399.1"/>
    <property type="molecule type" value="Genomic_DNA"/>
</dbReference>
<dbReference type="CDD" id="cd04301">
    <property type="entry name" value="NAT_SF"/>
    <property type="match status" value="1"/>
</dbReference>
<keyword evidence="3" id="KW-1185">Reference proteome</keyword>
<reference evidence="2 3" key="1">
    <citation type="journal article" date="2015" name="Int. J. Syst. Evol. Microbiol.">
        <title>Revisiting Corynebacterium glyciniphilum (ex Kubota et al., 1972) sp. nov., nom. rev., isolated from putrefied banana.</title>
        <authorList>
            <person name="Al-Dilaimi A."/>
            <person name="Bednarz H."/>
            <person name="Lomker A."/>
            <person name="Niehaus K."/>
            <person name="Kalinowski J."/>
            <person name="Ruckert C."/>
        </authorList>
    </citation>
    <scope>NUCLEOTIDE SEQUENCE [LARGE SCALE GENOMIC DNA]</scope>
    <source>
        <strain evidence="2">AJ 3170</strain>
    </source>
</reference>
<dbReference type="Pfam" id="PF13508">
    <property type="entry name" value="Acetyltransf_7"/>
    <property type="match status" value="1"/>
</dbReference>